<keyword evidence="7 14" id="KW-0489">Methyltransferase</keyword>
<dbReference type="PRINTS" id="PR02008">
    <property type="entry name" value="RCMTFAMILY"/>
</dbReference>
<proteinExistence type="inferred from homology"/>
<evidence type="ECO:0000256" key="13">
    <source>
        <dbReference type="ARBA" id="ARBA00047283"/>
    </source>
</evidence>
<comment type="similarity">
    <text evidence="3 14">Belongs to the class I-like SAM-binding methyltransferase superfamily. RsmB/NOP family.</text>
</comment>
<dbReference type="PANTHER" id="PTHR22807">
    <property type="entry name" value="NOP2 YEAST -RELATED NOL1/NOP2/FMU SUN DOMAIN-CONTAINING"/>
    <property type="match status" value="1"/>
</dbReference>
<dbReference type="PROSITE" id="PS51686">
    <property type="entry name" value="SAM_MT_RSMB_NOP"/>
    <property type="match status" value="1"/>
</dbReference>
<comment type="function">
    <text evidence="1">Specifically methylates the cytosine at position 967 (m5C967) of 16S rRNA.</text>
</comment>
<keyword evidence="10 14" id="KW-0694">RNA-binding</keyword>
<dbReference type="Gene3D" id="3.40.50.150">
    <property type="entry name" value="Vaccinia Virus protein VP39"/>
    <property type="match status" value="1"/>
</dbReference>
<dbReference type="FunFam" id="3.40.50.150:FF:000022">
    <property type="entry name" value="Ribosomal RNA small subunit methyltransferase B"/>
    <property type="match status" value="1"/>
</dbReference>
<comment type="catalytic activity">
    <reaction evidence="13">
        <text>cytidine(967) in 16S rRNA + S-adenosyl-L-methionine = 5-methylcytidine(967) in 16S rRNA + S-adenosyl-L-homocysteine + H(+)</text>
        <dbReference type="Rhea" id="RHEA:42748"/>
        <dbReference type="Rhea" id="RHEA-COMP:10219"/>
        <dbReference type="Rhea" id="RHEA-COMP:10220"/>
        <dbReference type="ChEBI" id="CHEBI:15378"/>
        <dbReference type="ChEBI" id="CHEBI:57856"/>
        <dbReference type="ChEBI" id="CHEBI:59789"/>
        <dbReference type="ChEBI" id="CHEBI:74483"/>
        <dbReference type="ChEBI" id="CHEBI:82748"/>
        <dbReference type="EC" id="2.1.1.176"/>
    </reaction>
</comment>
<comment type="subcellular location">
    <subcellularLocation>
        <location evidence="2">Cytoplasm</location>
    </subcellularLocation>
</comment>
<keyword evidence="8 14" id="KW-0808">Transferase</keyword>
<dbReference type="GO" id="GO:0005737">
    <property type="term" value="C:cytoplasm"/>
    <property type="evidence" value="ECO:0007669"/>
    <property type="project" value="UniProtKB-SubCell"/>
</dbReference>
<evidence type="ECO:0000256" key="14">
    <source>
        <dbReference type="PROSITE-ProRule" id="PRU01023"/>
    </source>
</evidence>
<dbReference type="RefSeq" id="WP_041096279.1">
    <property type="nucleotide sequence ID" value="NZ_AP012547.1"/>
</dbReference>
<gene>
    <name evidence="16" type="ORF">SUTH_00125</name>
</gene>
<dbReference type="InterPro" id="IPR018314">
    <property type="entry name" value="RsmB/NOL1/NOP2-like_CS"/>
</dbReference>
<evidence type="ECO:0000313" key="16">
    <source>
        <dbReference type="EMBL" id="BAO27945.1"/>
    </source>
</evidence>
<dbReference type="Pfam" id="PF01189">
    <property type="entry name" value="Methyltr_RsmB-F"/>
    <property type="match status" value="1"/>
</dbReference>
<feature type="active site" description="Nucleophile" evidence="14">
    <location>
        <position position="374"/>
    </location>
</feature>
<dbReference type="InterPro" id="IPR001678">
    <property type="entry name" value="MeTrfase_RsmB-F_NOP2_dom"/>
</dbReference>
<dbReference type="KEGG" id="shd:SUTH_00125"/>
<feature type="binding site" evidence="14">
    <location>
        <position position="321"/>
    </location>
    <ligand>
        <name>S-adenosyl-L-methionine</name>
        <dbReference type="ChEBI" id="CHEBI:59789"/>
    </ligand>
</feature>
<keyword evidence="6" id="KW-0698">rRNA processing</keyword>
<dbReference type="NCBIfam" id="TIGR00563">
    <property type="entry name" value="rsmB"/>
    <property type="match status" value="1"/>
</dbReference>
<keyword evidence="9 14" id="KW-0949">S-adenosyl-L-methionine</keyword>
<dbReference type="HOGENOM" id="CLU_005316_0_4_4"/>
<dbReference type="InterPro" id="IPR049560">
    <property type="entry name" value="MeTrfase_RsmB-F_NOP2_cat"/>
</dbReference>
<evidence type="ECO:0000313" key="17">
    <source>
        <dbReference type="Proteomes" id="UP000031637"/>
    </source>
</evidence>
<evidence type="ECO:0000256" key="6">
    <source>
        <dbReference type="ARBA" id="ARBA00022552"/>
    </source>
</evidence>
<evidence type="ECO:0000256" key="4">
    <source>
        <dbReference type="ARBA" id="ARBA00012140"/>
    </source>
</evidence>
<dbReference type="OrthoDB" id="9810297at2"/>
<dbReference type="Gene3D" id="3.30.70.1170">
    <property type="entry name" value="Sun protein, domain 3"/>
    <property type="match status" value="1"/>
</dbReference>
<accession>W0SB25</accession>
<sequence length="429" mass="46058">MSTPQRSASLAEALLGAAQLIAAVLGGRNFDVALAVSPLAGVTRAAAMDIGYTALRAYGRGDFLLGLLLEKPLKEAVLRGLLLAALARLEARPEEAHTTVDQAVTAASQLARGRFKGLVNGVLRSFLRRREELLALADADPVARWRHPAWWIARLRQDHPDHWESILAAGNTHPPLCLRVNNRRVASADFLIRLNAAGIAAHALDDTAILLDKPVPVERIPGFAEGLCSVQDWGAQTAAGLLDVQDGMRVLDACAAPGGKAAHLLETALVDLTALDADAARAARITDNLRRLGLAATVKVGDARAVDAWWDGRPFDRILADVPCSASGVVRRHPDAKWLRRESDIAGFAATQSAIVDALWRTLGTGGKMLYASCSVFGEENARQVAAFVGRHADARRLPIPGTTTRDAQLQHLPDAEHDGFYYALLQKD</sequence>
<dbReference type="GO" id="GO:0006355">
    <property type="term" value="P:regulation of DNA-templated transcription"/>
    <property type="evidence" value="ECO:0007669"/>
    <property type="project" value="InterPro"/>
</dbReference>
<dbReference type="STRING" id="1223802.SUTH_00125"/>
<feature type="binding site" evidence="14">
    <location>
        <position position="302"/>
    </location>
    <ligand>
        <name>S-adenosyl-L-methionine</name>
        <dbReference type="ChEBI" id="CHEBI:59789"/>
    </ligand>
</feature>
<dbReference type="InterPro" id="IPR029063">
    <property type="entry name" value="SAM-dependent_MTases_sf"/>
</dbReference>
<keyword evidence="5" id="KW-0963">Cytoplasm</keyword>
<protein>
    <recommendedName>
        <fullName evidence="4">16S rRNA (cytosine(967)-C(5))-methyltransferase</fullName>
        <ecNumber evidence="4">2.1.1.176</ecNumber>
    </recommendedName>
    <alternativeName>
        <fullName evidence="11">16S rRNA m5C967 methyltransferase</fullName>
    </alternativeName>
    <alternativeName>
        <fullName evidence="12">rRNA (cytosine-C(5)-)-methyltransferase RsmB</fullName>
    </alternativeName>
</protein>
<feature type="binding site" evidence="14">
    <location>
        <position position="276"/>
    </location>
    <ligand>
        <name>S-adenosyl-L-methionine</name>
        <dbReference type="ChEBI" id="CHEBI:59789"/>
    </ligand>
</feature>
<dbReference type="PANTHER" id="PTHR22807:SF61">
    <property type="entry name" value="NOL1_NOP2_SUN FAMILY PROTEIN _ ANTITERMINATION NUSB DOMAIN-CONTAINING PROTEIN"/>
    <property type="match status" value="1"/>
</dbReference>
<evidence type="ECO:0000256" key="1">
    <source>
        <dbReference type="ARBA" id="ARBA00002724"/>
    </source>
</evidence>
<dbReference type="Gene3D" id="1.10.287.730">
    <property type="entry name" value="Helix hairpin bin"/>
    <property type="match status" value="1"/>
</dbReference>
<dbReference type="SUPFAM" id="SSF48013">
    <property type="entry name" value="NusB-like"/>
    <property type="match status" value="1"/>
</dbReference>
<dbReference type="InterPro" id="IPR023267">
    <property type="entry name" value="RCMT"/>
</dbReference>
<dbReference type="GO" id="GO:0003723">
    <property type="term" value="F:RNA binding"/>
    <property type="evidence" value="ECO:0007669"/>
    <property type="project" value="UniProtKB-UniRule"/>
</dbReference>
<reference evidence="16 17" key="1">
    <citation type="journal article" date="2014" name="Syst. Appl. Microbiol.">
        <title>Complete genomes of freshwater sulfur oxidizers Sulfuricella denitrificans skB26 and Sulfuritalea hydrogenivorans sk43H: genetic insights into the sulfur oxidation pathway of betaproteobacteria.</title>
        <authorList>
            <person name="Watanabe T."/>
            <person name="Kojima H."/>
            <person name="Fukui M."/>
        </authorList>
    </citation>
    <scope>NUCLEOTIDE SEQUENCE [LARGE SCALE GENOMIC DNA]</scope>
    <source>
        <strain evidence="16">DSM22779</strain>
    </source>
</reference>
<evidence type="ECO:0000256" key="12">
    <source>
        <dbReference type="ARBA" id="ARBA00031088"/>
    </source>
</evidence>
<dbReference type="SUPFAM" id="SSF53335">
    <property type="entry name" value="S-adenosyl-L-methionine-dependent methyltransferases"/>
    <property type="match status" value="1"/>
</dbReference>
<keyword evidence="17" id="KW-1185">Reference proteome</keyword>
<dbReference type="EC" id="2.1.1.176" evidence="4"/>
<dbReference type="InterPro" id="IPR004573">
    <property type="entry name" value="rRNA_ssu_MeTfrase_B"/>
</dbReference>
<feature type="binding site" evidence="14">
    <location>
        <begin position="254"/>
        <end position="260"/>
    </location>
    <ligand>
        <name>S-adenosyl-L-methionine</name>
        <dbReference type="ChEBI" id="CHEBI:59789"/>
    </ligand>
</feature>
<dbReference type="InterPro" id="IPR035926">
    <property type="entry name" value="NusB-like_sf"/>
</dbReference>
<dbReference type="Gene3D" id="1.10.940.10">
    <property type="entry name" value="NusB-like"/>
    <property type="match status" value="1"/>
</dbReference>
<evidence type="ECO:0000256" key="2">
    <source>
        <dbReference type="ARBA" id="ARBA00004496"/>
    </source>
</evidence>
<evidence type="ECO:0000256" key="3">
    <source>
        <dbReference type="ARBA" id="ARBA00007494"/>
    </source>
</evidence>
<dbReference type="InterPro" id="IPR054728">
    <property type="entry name" value="RsmB-like_ferredoxin"/>
</dbReference>
<dbReference type="EMBL" id="AP012547">
    <property type="protein sequence ID" value="BAO27945.1"/>
    <property type="molecule type" value="Genomic_DNA"/>
</dbReference>
<organism evidence="16 17">
    <name type="scientific">Sulfuritalea hydrogenivorans sk43H</name>
    <dbReference type="NCBI Taxonomy" id="1223802"/>
    <lineage>
        <taxon>Bacteria</taxon>
        <taxon>Pseudomonadati</taxon>
        <taxon>Pseudomonadota</taxon>
        <taxon>Betaproteobacteria</taxon>
        <taxon>Nitrosomonadales</taxon>
        <taxon>Sterolibacteriaceae</taxon>
        <taxon>Sulfuritalea</taxon>
    </lineage>
</organism>
<evidence type="ECO:0000256" key="11">
    <source>
        <dbReference type="ARBA" id="ARBA00030399"/>
    </source>
</evidence>
<dbReference type="NCBIfam" id="NF008149">
    <property type="entry name" value="PRK10901.1"/>
    <property type="match status" value="1"/>
</dbReference>
<evidence type="ECO:0000256" key="10">
    <source>
        <dbReference type="ARBA" id="ARBA00022884"/>
    </source>
</evidence>
<dbReference type="AlphaFoldDB" id="W0SB25"/>
<evidence type="ECO:0000256" key="9">
    <source>
        <dbReference type="ARBA" id="ARBA00022691"/>
    </source>
</evidence>
<dbReference type="GO" id="GO:0008649">
    <property type="term" value="F:rRNA methyltransferase activity"/>
    <property type="evidence" value="ECO:0007669"/>
    <property type="project" value="InterPro"/>
</dbReference>
<evidence type="ECO:0000256" key="8">
    <source>
        <dbReference type="ARBA" id="ARBA00022679"/>
    </source>
</evidence>
<dbReference type="Pfam" id="PF01029">
    <property type="entry name" value="NusB"/>
    <property type="match status" value="1"/>
</dbReference>
<evidence type="ECO:0000256" key="7">
    <source>
        <dbReference type="ARBA" id="ARBA00022603"/>
    </source>
</evidence>
<name>W0SB25_9PROT</name>
<dbReference type="Pfam" id="PF22458">
    <property type="entry name" value="RsmF-B_ferredox"/>
    <property type="match status" value="1"/>
</dbReference>
<evidence type="ECO:0000259" key="15">
    <source>
        <dbReference type="PROSITE" id="PS51686"/>
    </source>
</evidence>
<dbReference type="Proteomes" id="UP000031637">
    <property type="component" value="Chromosome"/>
</dbReference>
<evidence type="ECO:0000256" key="5">
    <source>
        <dbReference type="ARBA" id="ARBA00022490"/>
    </source>
</evidence>
<dbReference type="PROSITE" id="PS01153">
    <property type="entry name" value="NOL1_NOP2_SUN"/>
    <property type="match status" value="1"/>
</dbReference>
<feature type="domain" description="SAM-dependent MTase RsmB/NOP-type" evidence="15">
    <location>
        <begin position="166"/>
        <end position="429"/>
    </location>
</feature>
<dbReference type="InterPro" id="IPR006027">
    <property type="entry name" value="NusB_RsmB_TIM44"/>
</dbReference>